<keyword evidence="2" id="KW-1185">Reference proteome</keyword>
<dbReference type="EMBL" id="JARIHO010000035">
    <property type="protein sequence ID" value="KAJ7331410.1"/>
    <property type="molecule type" value="Genomic_DNA"/>
</dbReference>
<evidence type="ECO:0000313" key="2">
    <source>
        <dbReference type="Proteomes" id="UP001218218"/>
    </source>
</evidence>
<organism evidence="1 2">
    <name type="scientific">Mycena albidolilacea</name>
    <dbReference type="NCBI Taxonomy" id="1033008"/>
    <lineage>
        <taxon>Eukaryota</taxon>
        <taxon>Fungi</taxon>
        <taxon>Dikarya</taxon>
        <taxon>Basidiomycota</taxon>
        <taxon>Agaricomycotina</taxon>
        <taxon>Agaricomycetes</taxon>
        <taxon>Agaricomycetidae</taxon>
        <taxon>Agaricales</taxon>
        <taxon>Marasmiineae</taxon>
        <taxon>Mycenaceae</taxon>
        <taxon>Mycena</taxon>
    </lineage>
</organism>
<dbReference type="Proteomes" id="UP001218218">
    <property type="component" value="Unassembled WGS sequence"/>
</dbReference>
<evidence type="ECO:0000313" key="1">
    <source>
        <dbReference type="EMBL" id="KAJ7331410.1"/>
    </source>
</evidence>
<comment type="caution">
    <text evidence="1">The sequence shown here is derived from an EMBL/GenBank/DDBJ whole genome shotgun (WGS) entry which is preliminary data.</text>
</comment>
<protein>
    <submittedName>
        <fullName evidence="1">Uncharacterized protein</fullName>
    </submittedName>
</protein>
<reference evidence="1" key="1">
    <citation type="submission" date="2023-03" db="EMBL/GenBank/DDBJ databases">
        <title>Massive genome expansion in bonnet fungi (Mycena s.s.) driven by repeated elements and novel gene families across ecological guilds.</title>
        <authorList>
            <consortium name="Lawrence Berkeley National Laboratory"/>
            <person name="Harder C.B."/>
            <person name="Miyauchi S."/>
            <person name="Viragh M."/>
            <person name="Kuo A."/>
            <person name="Thoen E."/>
            <person name="Andreopoulos B."/>
            <person name="Lu D."/>
            <person name="Skrede I."/>
            <person name="Drula E."/>
            <person name="Henrissat B."/>
            <person name="Morin E."/>
            <person name="Kohler A."/>
            <person name="Barry K."/>
            <person name="LaButti K."/>
            <person name="Morin E."/>
            <person name="Salamov A."/>
            <person name="Lipzen A."/>
            <person name="Mereny Z."/>
            <person name="Hegedus B."/>
            <person name="Baldrian P."/>
            <person name="Stursova M."/>
            <person name="Weitz H."/>
            <person name="Taylor A."/>
            <person name="Grigoriev I.V."/>
            <person name="Nagy L.G."/>
            <person name="Martin F."/>
            <person name="Kauserud H."/>
        </authorList>
    </citation>
    <scope>NUCLEOTIDE SEQUENCE</scope>
    <source>
        <strain evidence="1">CBHHK002</strain>
    </source>
</reference>
<proteinExistence type="predicted"/>
<sequence length="207" mass="22428">MSSCWQSTTMTPLSQTAFFPSPRDVVVIASYNSMVGTGVSSALLEHPRTGVGILVDGSGAIANIPAERWAPFLGCVAEAKECLKANGGGSWSRPQWESCPSDMFYDLGPATTKEEFVKFQLTGHEVRGEEPFAILRYFNGEEIIVSEIPPPLVKLESAIDALKEDLLPKRDYSKVGEQFSKDAEELLNAVDSMATMSAADFFGGHSI</sequence>
<accession>A0AAD6ZNP0</accession>
<gene>
    <name evidence="1" type="ORF">DFH08DRAFT_881529</name>
</gene>
<dbReference type="AlphaFoldDB" id="A0AAD6ZNP0"/>
<name>A0AAD6ZNP0_9AGAR</name>